<dbReference type="PANTHER" id="PTHR35617:SF3">
    <property type="entry name" value="CORE-BINDING (CB) DOMAIN-CONTAINING PROTEIN"/>
    <property type="match status" value="1"/>
</dbReference>
<reference evidence="4" key="1">
    <citation type="submission" date="2024-06" db="UniProtKB">
        <authorList>
            <consortium name="RefSeq"/>
        </authorList>
    </citation>
    <scope>NUCLEOTIDE SEQUENCE [LARGE SCALE GENOMIC DNA]</scope>
</reference>
<keyword evidence="4" id="KW-1185">Reference proteome</keyword>
<sequence>MGTVLQKITSEEAEAVVIAPIWPTQHWFPQLLHMICENSYLLPDIPHLLTLPENHQKRHPLRKMRLGVFRVSGKPSKIEDYRRKLKPFFSHHGETQLKNSIGHILKKWVSFCDKRKINFFFEANVTNVLSFLTELYQCGLGYSCLNTARSALSSFLLFDNDLNIGTHPLVRRFLKGVFILRPALPRYNVTWDVNIVLDYLKSLSPLASLSLLQLSQKLLMLLAILSGQRGQTLHLIDIRNIHILETSVKIVNGDLLKTSNPRSHLGELNFSNYEIDTDLCIVRTISYYLQRTEQLRGSHTRLFITTQRPYKPVSRDTIGRWLKTIMQISGIDVTIFKPHSTRAASTSAARGLKIPVDTILRTVGWSKDSVFRKYYSKPISMNATMSEKLLEKFK</sequence>
<dbReference type="PANTHER" id="PTHR35617">
    <property type="entry name" value="PHAGE_INTEGRASE DOMAIN-CONTAINING PROTEIN"/>
    <property type="match status" value="1"/>
</dbReference>
<evidence type="ECO:0000313" key="4">
    <source>
        <dbReference type="Proteomes" id="UP000694844"/>
    </source>
</evidence>
<evidence type="ECO:0000256" key="2">
    <source>
        <dbReference type="ARBA" id="ARBA00023172"/>
    </source>
</evidence>
<dbReference type="InterPro" id="IPR013762">
    <property type="entry name" value="Integrase-like_cat_sf"/>
</dbReference>
<dbReference type="KEGG" id="cvn:111122528"/>
<dbReference type="GO" id="GO:0003677">
    <property type="term" value="F:DNA binding"/>
    <property type="evidence" value="ECO:0007669"/>
    <property type="project" value="UniProtKB-KW"/>
</dbReference>
<dbReference type="Gene3D" id="1.10.150.130">
    <property type="match status" value="1"/>
</dbReference>
<dbReference type="OrthoDB" id="10064229at2759"/>
<dbReference type="AlphaFoldDB" id="A0A8B8CXS2"/>
<dbReference type="RefSeq" id="XP_022320415.1">
    <property type="nucleotide sequence ID" value="XM_022464707.1"/>
</dbReference>
<dbReference type="PROSITE" id="PS51898">
    <property type="entry name" value="TYR_RECOMBINASE"/>
    <property type="match status" value="1"/>
</dbReference>
<accession>A0A8B8CXS2</accession>
<name>A0A8B8CXS2_CRAVI</name>
<dbReference type="SUPFAM" id="SSF56349">
    <property type="entry name" value="DNA breaking-rejoining enzymes"/>
    <property type="match status" value="1"/>
</dbReference>
<dbReference type="GO" id="GO:0015074">
    <property type="term" value="P:DNA integration"/>
    <property type="evidence" value="ECO:0007669"/>
    <property type="project" value="InterPro"/>
</dbReference>
<keyword evidence="2" id="KW-0233">DNA recombination</keyword>
<protein>
    <submittedName>
        <fullName evidence="5">Uncharacterized protein LOC111122528 isoform X1</fullName>
    </submittedName>
</protein>
<dbReference type="Pfam" id="PF00589">
    <property type="entry name" value="Phage_integrase"/>
    <property type="match status" value="1"/>
</dbReference>
<dbReference type="GeneID" id="111122528"/>
<dbReference type="InterPro" id="IPR010998">
    <property type="entry name" value="Integrase_recombinase_N"/>
</dbReference>
<dbReference type="Proteomes" id="UP000694844">
    <property type="component" value="Chromosome 1"/>
</dbReference>
<dbReference type="Gene3D" id="1.10.443.10">
    <property type="entry name" value="Intergrase catalytic core"/>
    <property type="match status" value="1"/>
</dbReference>
<evidence type="ECO:0000256" key="1">
    <source>
        <dbReference type="ARBA" id="ARBA00023125"/>
    </source>
</evidence>
<feature type="domain" description="Tyr recombinase" evidence="3">
    <location>
        <begin position="183"/>
        <end position="390"/>
    </location>
</feature>
<keyword evidence="1" id="KW-0238">DNA-binding</keyword>
<evidence type="ECO:0000313" key="5">
    <source>
        <dbReference type="RefSeq" id="XP_022320415.1"/>
    </source>
</evidence>
<proteinExistence type="predicted"/>
<organism evidence="4 5">
    <name type="scientific">Crassostrea virginica</name>
    <name type="common">Eastern oyster</name>
    <dbReference type="NCBI Taxonomy" id="6565"/>
    <lineage>
        <taxon>Eukaryota</taxon>
        <taxon>Metazoa</taxon>
        <taxon>Spiralia</taxon>
        <taxon>Lophotrochozoa</taxon>
        <taxon>Mollusca</taxon>
        <taxon>Bivalvia</taxon>
        <taxon>Autobranchia</taxon>
        <taxon>Pteriomorphia</taxon>
        <taxon>Ostreida</taxon>
        <taxon>Ostreoidea</taxon>
        <taxon>Ostreidae</taxon>
        <taxon>Crassostrea</taxon>
    </lineage>
</organism>
<dbReference type="InterPro" id="IPR011010">
    <property type="entry name" value="DNA_brk_join_enz"/>
</dbReference>
<gene>
    <name evidence="5" type="primary">LOC111122528</name>
</gene>
<evidence type="ECO:0000259" key="3">
    <source>
        <dbReference type="PROSITE" id="PS51898"/>
    </source>
</evidence>
<dbReference type="GO" id="GO:0006310">
    <property type="term" value="P:DNA recombination"/>
    <property type="evidence" value="ECO:0007669"/>
    <property type="project" value="UniProtKB-KW"/>
</dbReference>
<dbReference type="InterPro" id="IPR002104">
    <property type="entry name" value="Integrase_catalytic"/>
</dbReference>
<reference evidence="5" key="2">
    <citation type="submission" date="2025-08" db="UniProtKB">
        <authorList>
            <consortium name="RefSeq"/>
        </authorList>
    </citation>
    <scope>IDENTIFICATION</scope>
    <source>
        <tissue evidence="5">Whole sample</tissue>
    </source>
</reference>